<feature type="compositionally biased region" description="Polar residues" evidence="1">
    <location>
        <begin position="225"/>
        <end position="239"/>
    </location>
</feature>
<feature type="region of interest" description="Disordered" evidence="1">
    <location>
        <begin position="115"/>
        <end position="279"/>
    </location>
</feature>
<proteinExistence type="predicted"/>
<feature type="compositionally biased region" description="Basic residues" evidence="1">
    <location>
        <begin position="165"/>
        <end position="176"/>
    </location>
</feature>
<name>A0A9Q0RN77_BLOTA</name>
<feature type="compositionally biased region" description="Polar residues" evidence="1">
    <location>
        <begin position="115"/>
        <end position="124"/>
    </location>
</feature>
<sequence>MADKEKEEGEEYDESVSTVEEGKEIKEIVSNDIPSSRIDGGGGKSGKTSGVFDKGVRFKARGSQVESINKGASFLDQGSLNKKSFSSHTATHDLSKIDPNRTKLASQQYTSFISSTTGYSSTIPSTTKTRNSTSQRSRSNSEKKRSELLSAGSKLKEVDEVGSARKGKSRSNKKNKLGNDSQNKSSQNGTSRSRLKSDNSCSVMGTSELSKQNSQNDPNVEEASMLTSNVASVSKNRTNPKSKSTRDKKSRSTKSTSMSKTMPSKSNKSDSIKNRKSGY</sequence>
<dbReference type="Proteomes" id="UP001142055">
    <property type="component" value="Chromosome 2"/>
</dbReference>
<evidence type="ECO:0000256" key="1">
    <source>
        <dbReference type="SAM" id="MobiDB-lite"/>
    </source>
</evidence>
<feature type="region of interest" description="Disordered" evidence="1">
    <location>
        <begin position="31"/>
        <end position="52"/>
    </location>
</feature>
<feature type="region of interest" description="Disordered" evidence="1">
    <location>
        <begin position="76"/>
        <end position="102"/>
    </location>
</feature>
<feature type="compositionally biased region" description="Basic and acidic residues" evidence="1">
    <location>
        <begin position="90"/>
        <end position="101"/>
    </location>
</feature>
<comment type="caution">
    <text evidence="2">The sequence shown here is derived from an EMBL/GenBank/DDBJ whole genome shotgun (WGS) entry which is preliminary data.</text>
</comment>
<feature type="compositionally biased region" description="Basic and acidic residues" evidence="1">
    <location>
        <begin position="154"/>
        <end position="163"/>
    </location>
</feature>
<feature type="compositionally biased region" description="Polar residues" evidence="1">
    <location>
        <begin position="76"/>
        <end position="89"/>
    </location>
</feature>
<keyword evidence="3" id="KW-1185">Reference proteome</keyword>
<accession>A0A9Q0RN77</accession>
<dbReference type="AlphaFoldDB" id="A0A9Q0RN77"/>
<feature type="compositionally biased region" description="Low complexity" evidence="1">
    <location>
        <begin position="125"/>
        <end position="138"/>
    </location>
</feature>
<dbReference type="EMBL" id="JAPWDV010000002">
    <property type="protein sequence ID" value="KAJ6220270.1"/>
    <property type="molecule type" value="Genomic_DNA"/>
</dbReference>
<reference evidence="2" key="1">
    <citation type="submission" date="2022-12" db="EMBL/GenBank/DDBJ databases">
        <title>Genome assemblies of Blomia tropicalis.</title>
        <authorList>
            <person name="Cui Y."/>
        </authorList>
    </citation>
    <scope>NUCLEOTIDE SEQUENCE</scope>
    <source>
        <tissue evidence="2">Adult mites</tissue>
    </source>
</reference>
<organism evidence="2 3">
    <name type="scientific">Blomia tropicalis</name>
    <name type="common">Mite</name>
    <dbReference type="NCBI Taxonomy" id="40697"/>
    <lineage>
        <taxon>Eukaryota</taxon>
        <taxon>Metazoa</taxon>
        <taxon>Ecdysozoa</taxon>
        <taxon>Arthropoda</taxon>
        <taxon>Chelicerata</taxon>
        <taxon>Arachnida</taxon>
        <taxon>Acari</taxon>
        <taxon>Acariformes</taxon>
        <taxon>Sarcoptiformes</taxon>
        <taxon>Astigmata</taxon>
        <taxon>Glycyphagoidea</taxon>
        <taxon>Echimyopodidae</taxon>
        <taxon>Blomia</taxon>
    </lineage>
</organism>
<feature type="compositionally biased region" description="Polar residues" evidence="1">
    <location>
        <begin position="180"/>
        <end position="218"/>
    </location>
</feature>
<gene>
    <name evidence="2" type="ORF">RDWZM_006082</name>
</gene>
<feature type="compositionally biased region" description="Low complexity" evidence="1">
    <location>
        <begin position="253"/>
        <end position="266"/>
    </location>
</feature>
<protein>
    <submittedName>
        <fullName evidence="2">Uncharacterized protein</fullName>
    </submittedName>
</protein>
<evidence type="ECO:0000313" key="3">
    <source>
        <dbReference type="Proteomes" id="UP001142055"/>
    </source>
</evidence>
<evidence type="ECO:0000313" key="2">
    <source>
        <dbReference type="EMBL" id="KAJ6220270.1"/>
    </source>
</evidence>
<feature type="region of interest" description="Disordered" evidence="1">
    <location>
        <begin position="1"/>
        <end position="20"/>
    </location>
</feature>